<dbReference type="EMBL" id="CM055100">
    <property type="protein sequence ID" value="KAJ7545528.1"/>
    <property type="molecule type" value="Genomic_DNA"/>
</dbReference>
<name>A0ACC2CUG7_DIPCM</name>
<organism evidence="1 2">
    <name type="scientific">Diphasiastrum complanatum</name>
    <name type="common">Issler's clubmoss</name>
    <name type="synonym">Lycopodium complanatum</name>
    <dbReference type="NCBI Taxonomy" id="34168"/>
    <lineage>
        <taxon>Eukaryota</taxon>
        <taxon>Viridiplantae</taxon>
        <taxon>Streptophyta</taxon>
        <taxon>Embryophyta</taxon>
        <taxon>Tracheophyta</taxon>
        <taxon>Lycopodiopsida</taxon>
        <taxon>Lycopodiales</taxon>
        <taxon>Lycopodiaceae</taxon>
        <taxon>Lycopodioideae</taxon>
        <taxon>Diphasiastrum</taxon>
    </lineage>
</organism>
<comment type="caution">
    <text evidence="1">The sequence shown here is derived from an EMBL/GenBank/DDBJ whole genome shotgun (WGS) entry which is preliminary data.</text>
</comment>
<proteinExistence type="predicted"/>
<gene>
    <name evidence="1" type="ORF">O6H91_09G123600</name>
</gene>
<keyword evidence="2" id="KW-1185">Reference proteome</keyword>
<protein>
    <submittedName>
        <fullName evidence="1">Uncharacterized protein</fullName>
    </submittedName>
</protein>
<dbReference type="Proteomes" id="UP001162992">
    <property type="component" value="Chromosome 9"/>
</dbReference>
<sequence length="174" mass="19011">MRTVCDMCEAGPAHVFCAADEAALCLKCDEKVHGCNNLASKHVRVQLAEARCVSLCNICESAPAFFFCGIDGTSLCLQCDLDAHTDGKRTHERYLVMGQKVESPAQKLGPEKFVLAKALHECNSQHFKHKKEAASICREWNNSHGPAVAIAVSNVDMEVADHQDSLLIDLNSKV</sequence>
<evidence type="ECO:0000313" key="1">
    <source>
        <dbReference type="EMBL" id="KAJ7545528.1"/>
    </source>
</evidence>
<accession>A0ACC2CUG7</accession>
<reference evidence="2" key="1">
    <citation type="journal article" date="2024" name="Proc. Natl. Acad. Sci. U.S.A.">
        <title>Extraordinary preservation of gene collinearity over three hundred million years revealed in homosporous lycophytes.</title>
        <authorList>
            <person name="Li C."/>
            <person name="Wickell D."/>
            <person name="Kuo L.Y."/>
            <person name="Chen X."/>
            <person name="Nie B."/>
            <person name="Liao X."/>
            <person name="Peng D."/>
            <person name="Ji J."/>
            <person name="Jenkins J."/>
            <person name="Williams M."/>
            <person name="Shu S."/>
            <person name="Plott C."/>
            <person name="Barry K."/>
            <person name="Rajasekar S."/>
            <person name="Grimwood J."/>
            <person name="Han X."/>
            <person name="Sun S."/>
            <person name="Hou Z."/>
            <person name="He W."/>
            <person name="Dai G."/>
            <person name="Sun C."/>
            <person name="Schmutz J."/>
            <person name="Leebens-Mack J.H."/>
            <person name="Li F.W."/>
            <person name="Wang L."/>
        </authorList>
    </citation>
    <scope>NUCLEOTIDE SEQUENCE [LARGE SCALE GENOMIC DNA]</scope>
    <source>
        <strain evidence="2">cv. PW_Plant_1</strain>
    </source>
</reference>
<evidence type="ECO:0000313" key="2">
    <source>
        <dbReference type="Proteomes" id="UP001162992"/>
    </source>
</evidence>